<evidence type="ECO:0000313" key="5">
    <source>
        <dbReference type="Ensembl" id="ENSPNAP00000018088.2"/>
    </source>
</evidence>
<dbReference type="PROSITE" id="PS00290">
    <property type="entry name" value="IG_MHC"/>
    <property type="match status" value="1"/>
</dbReference>
<reference evidence="5 6" key="1">
    <citation type="submission" date="2020-10" db="EMBL/GenBank/DDBJ databases">
        <title>Pygocentrus nattereri (red-bellied piranha) genome, fPygNat1, primary haplotype.</title>
        <authorList>
            <person name="Myers G."/>
            <person name="Meyer A."/>
            <person name="Karagic N."/>
            <person name="Pippel M."/>
            <person name="Winkler S."/>
            <person name="Tracey A."/>
            <person name="Wood J."/>
            <person name="Formenti G."/>
            <person name="Howe K."/>
            <person name="Fedrigo O."/>
            <person name="Jarvis E.D."/>
        </authorList>
    </citation>
    <scope>NUCLEOTIDE SEQUENCE [LARGE SCALE GENOMIC DNA]</scope>
</reference>
<feature type="chain" id="PRO_5043971843" description="Ig-like domain-containing protein" evidence="3">
    <location>
        <begin position="19"/>
        <end position="147"/>
    </location>
</feature>
<evidence type="ECO:0000313" key="6">
    <source>
        <dbReference type="Proteomes" id="UP001501920"/>
    </source>
</evidence>
<sequence length="147" mass="16154">ITVKWLLFLVAPQSSIYSKDDVELGSNNTLICFITAFYPPRIGVWWTKNNANVTDGVRFSRFYPIGDGTFNLVSRLSVIPEKGDIYTCTVEHVALDRHLTKTWDVQVAMPNVGPIAFCGVGLGLGLIGVIAGIVFLIKGRNFSSESD</sequence>
<evidence type="ECO:0000256" key="1">
    <source>
        <dbReference type="ARBA" id="ARBA00023319"/>
    </source>
</evidence>
<dbReference type="AlphaFoldDB" id="A0A3B4D3N0"/>
<keyword evidence="6" id="KW-1185">Reference proteome</keyword>
<dbReference type="STRING" id="42514.ENSPNAP00000018088"/>
<dbReference type="SUPFAM" id="SSF48726">
    <property type="entry name" value="Immunoglobulin"/>
    <property type="match status" value="1"/>
</dbReference>
<keyword evidence="2" id="KW-0812">Transmembrane</keyword>
<dbReference type="Gene3D" id="2.60.40.10">
    <property type="entry name" value="Immunoglobulins"/>
    <property type="match status" value="1"/>
</dbReference>
<organism evidence="5 6">
    <name type="scientific">Pygocentrus nattereri</name>
    <name type="common">Red-bellied piranha</name>
    <dbReference type="NCBI Taxonomy" id="42514"/>
    <lineage>
        <taxon>Eukaryota</taxon>
        <taxon>Metazoa</taxon>
        <taxon>Chordata</taxon>
        <taxon>Craniata</taxon>
        <taxon>Vertebrata</taxon>
        <taxon>Euteleostomi</taxon>
        <taxon>Actinopterygii</taxon>
        <taxon>Neopterygii</taxon>
        <taxon>Teleostei</taxon>
        <taxon>Ostariophysi</taxon>
        <taxon>Characiformes</taxon>
        <taxon>Characoidei</taxon>
        <taxon>Pygocentrus</taxon>
    </lineage>
</organism>
<feature type="domain" description="Ig-like" evidence="4">
    <location>
        <begin position="12"/>
        <end position="100"/>
    </location>
</feature>
<dbReference type="InterPro" id="IPR036179">
    <property type="entry name" value="Ig-like_dom_sf"/>
</dbReference>
<name>A0A3B4D3N0_PYGNA</name>
<dbReference type="InterPro" id="IPR013783">
    <property type="entry name" value="Ig-like_fold"/>
</dbReference>
<dbReference type="InterPro" id="IPR003597">
    <property type="entry name" value="Ig_C1-set"/>
</dbReference>
<keyword evidence="1" id="KW-0393">Immunoglobulin domain</keyword>
<keyword evidence="2" id="KW-0472">Membrane</keyword>
<evidence type="ECO:0000256" key="3">
    <source>
        <dbReference type="SAM" id="SignalP"/>
    </source>
</evidence>
<dbReference type="PROSITE" id="PS50835">
    <property type="entry name" value="IG_LIKE"/>
    <property type="match status" value="1"/>
</dbReference>
<dbReference type="InterPro" id="IPR050160">
    <property type="entry name" value="MHC/Immunoglobulin"/>
</dbReference>
<feature type="signal peptide" evidence="3">
    <location>
        <begin position="1"/>
        <end position="18"/>
    </location>
</feature>
<dbReference type="InterPro" id="IPR007110">
    <property type="entry name" value="Ig-like_dom"/>
</dbReference>
<dbReference type="Proteomes" id="UP001501920">
    <property type="component" value="Chromosome 29"/>
</dbReference>
<protein>
    <recommendedName>
        <fullName evidence="4">Ig-like domain-containing protein</fullName>
    </recommendedName>
</protein>
<dbReference type="Ensembl" id="ENSPNAT00000027147.2">
    <property type="protein sequence ID" value="ENSPNAP00000018088.2"/>
    <property type="gene ID" value="ENSPNAG00000024416.2"/>
</dbReference>
<accession>A0A3B4D3N0</accession>
<feature type="transmembrane region" description="Helical" evidence="2">
    <location>
        <begin position="112"/>
        <end position="137"/>
    </location>
</feature>
<reference evidence="5" key="3">
    <citation type="submission" date="2025-09" db="UniProtKB">
        <authorList>
            <consortium name="Ensembl"/>
        </authorList>
    </citation>
    <scope>IDENTIFICATION</scope>
</reference>
<dbReference type="Pfam" id="PF07654">
    <property type="entry name" value="C1-set"/>
    <property type="match status" value="1"/>
</dbReference>
<reference evidence="5" key="2">
    <citation type="submission" date="2025-08" db="UniProtKB">
        <authorList>
            <consortium name="Ensembl"/>
        </authorList>
    </citation>
    <scope>IDENTIFICATION</scope>
</reference>
<evidence type="ECO:0000259" key="4">
    <source>
        <dbReference type="PROSITE" id="PS50835"/>
    </source>
</evidence>
<dbReference type="OMA" id="ANTLICF"/>
<dbReference type="GeneTree" id="ENSGT00940000161847"/>
<keyword evidence="2" id="KW-1133">Transmembrane helix</keyword>
<dbReference type="SMART" id="SM00407">
    <property type="entry name" value="IGc1"/>
    <property type="match status" value="1"/>
</dbReference>
<dbReference type="PANTHER" id="PTHR19944:SF86">
    <property type="entry name" value="HLA CLASS II HISTOCOMPATIBILITY ANTIGEN, DR ALPHA CHAIN"/>
    <property type="match status" value="1"/>
</dbReference>
<keyword evidence="3" id="KW-0732">Signal</keyword>
<proteinExistence type="predicted"/>
<dbReference type="InterPro" id="IPR003006">
    <property type="entry name" value="Ig/MHC_CS"/>
</dbReference>
<evidence type="ECO:0000256" key="2">
    <source>
        <dbReference type="SAM" id="Phobius"/>
    </source>
</evidence>
<dbReference type="PANTHER" id="PTHR19944">
    <property type="entry name" value="MHC CLASS II-RELATED"/>
    <property type="match status" value="1"/>
</dbReference>